<dbReference type="HOGENOM" id="CLU_2943112_0_0_1"/>
<gene>
    <name evidence="1" type="ORF">SCLCIDRAFT_252127</name>
</gene>
<accession>A0A0C3EFP3</accession>
<sequence>MDAPSSACRMAHPWGKGPAAASLHIVFALTFPQEIYFEYVQVSECHEPTGALHNHRAPSR</sequence>
<dbReference type="Proteomes" id="UP000053989">
    <property type="component" value="Unassembled WGS sequence"/>
</dbReference>
<name>A0A0C3EFP3_9AGAM</name>
<keyword evidence="2" id="KW-1185">Reference proteome</keyword>
<dbReference type="AlphaFoldDB" id="A0A0C3EFP3"/>
<organism evidence="1 2">
    <name type="scientific">Scleroderma citrinum Foug A</name>
    <dbReference type="NCBI Taxonomy" id="1036808"/>
    <lineage>
        <taxon>Eukaryota</taxon>
        <taxon>Fungi</taxon>
        <taxon>Dikarya</taxon>
        <taxon>Basidiomycota</taxon>
        <taxon>Agaricomycotina</taxon>
        <taxon>Agaricomycetes</taxon>
        <taxon>Agaricomycetidae</taxon>
        <taxon>Boletales</taxon>
        <taxon>Sclerodermatineae</taxon>
        <taxon>Sclerodermataceae</taxon>
        <taxon>Scleroderma</taxon>
    </lineage>
</organism>
<reference evidence="1 2" key="1">
    <citation type="submission" date="2014-04" db="EMBL/GenBank/DDBJ databases">
        <authorList>
            <consortium name="DOE Joint Genome Institute"/>
            <person name="Kuo A."/>
            <person name="Kohler A."/>
            <person name="Nagy L.G."/>
            <person name="Floudas D."/>
            <person name="Copeland A."/>
            <person name="Barry K.W."/>
            <person name="Cichocki N."/>
            <person name="Veneault-Fourrey C."/>
            <person name="LaButti K."/>
            <person name="Lindquist E.A."/>
            <person name="Lipzen A."/>
            <person name="Lundell T."/>
            <person name="Morin E."/>
            <person name="Murat C."/>
            <person name="Sun H."/>
            <person name="Tunlid A."/>
            <person name="Henrissat B."/>
            <person name="Grigoriev I.V."/>
            <person name="Hibbett D.S."/>
            <person name="Martin F."/>
            <person name="Nordberg H.P."/>
            <person name="Cantor M.N."/>
            <person name="Hua S.X."/>
        </authorList>
    </citation>
    <scope>NUCLEOTIDE SEQUENCE [LARGE SCALE GENOMIC DNA]</scope>
    <source>
        <strain evidence="1 2">Foug A</strain>
    </source>
</reference>
<protein>
    <submittedName>
        <fullName evidence="1">Uncharacterized protein</fullName>
    </submittedName>
</protein>
<evidence type="ECO:0000313" key="1">
    <source>
        <dbReference type="EMBL" id="KIM66751.1"/>
    </source>
</evidence>
<proteinExistence type="predicted"/>
<evidence type="ECO:0000313" key="2">
    <source>
        <dbReference type="Proteomes" id="UP000053989"/>
    </source>
</evidence>
<dbReference type="EMBL" id="KN822015">
    <property type="protein sequence ID" value="KIM66751.1"/>
    <property type="molecule type" value="Genomic_DNA"/>
</dbReference>
<dbReference type="InParanoid" id="A0A0C3EFP3"/>
<reference evidence="2" key="2">
    <citation type="submission" date="2015-01" db="EMBL/GenBank/DDBJ databases">
        <title>Evolutionary Origins and Diversification of the Mycorrhizal Mutualists.</title>
        <authorList>
            <consortium name="DOE Joint Genome Institute"/>
            <consortium name="Mycorrhizal Genomics Consortium"/>
            <person name="Kohler A."/>
            <person name="Kuo A."/>
            <person name="Nagy L.G."/>
            <person name="Floudas D."/>
            <person name="Copeland A."/>
            <person name="Barry K.W."/>
            <person name="Cichocki N."/>
            <person name="Veneault-Fourrey C."/>
            <person name="LaButti K."/>
            <person name="Lindquist E.A."/>
            <person name="Lipzen A."/>
            <person name="Lundell T."/>
            <person name="Morin E."/>
            <person name="Murat C."/>
            <person name="Riley R."/>
            <person name="Ohm R."/>
            <person name="Sun H."/>
            <person name="Tunlid A."/>
            <person name="Henrissat B."/>
            <person name="Grigoriev I.V."/>
            <person name="Hibbett D.S."/>
            <person name="Martin F."/>
        </authorList>
    </citation>
    <scope>NUCLEOTIDE SEQUENCE [LARGE SCALE GENOMIC DNA]</scope>
    <source>
        <strain evidence="2">Foug A</strain>
    </source>
</reference>